<dbReference type="EMBL" id="ABDG02000016">
    <property type="protein sequence ID" value="EHK49386.1"/>
    <property type="molecule type" value="Genomic_DNA"/>
</dbReference>
<dbReference type="PANTHER" id="PTHR28037">
    <property type="entry name" value="ALCOHOL O-ACETYLTRANSFERASE 1-RELATED"/>
    <property type="match status" value="1"/>
</dbReference>
<sequence>MAVHEQFLRFASGNEQRSISREDLGFYHAVIVGALYEFGDDVDAYSPSSYYQPLRQCIEEHAYLHVAIGDTHTDKAFYHHVLDIHLEQHVVMADHTASSDDLTGIQKVLADDLDKPFPTGVPPWRITVLPLRTGCFIAFSYSHSIGDGWTGVVFHHTFLNAFRKCPISSRSVDPLVKIPPRPLPPPFDTPERLPISWSYLIAPLVAMILPAFVTKLLRLRVSVSAVNTSTWTGSLSRFDAETHRTKVVVYEIEEHILSSAIRAARDHDAKLTATFHGIVSRALSRAIPDRKYTNFASLTAVNMRTSIGIPVDEMGNFVSGLYMSHPRDDTRGDFSDDFWAAACANTHKLMAAASALSDQPIGLLRYLLSIRKWLVGRIGKQRDSSYEVSNIGSFDAENHLSNNSDETARITKMAFAQPGHVSSSVMAFNLASVKGGNLIYSVTWQQGALGIDEENEDSLVHSICATIRQDLESLV</sequence>
<dbReference type="Proteomes" id="UP000005426">
    <property type="component" value="Unassembled WGS sequence"/>
</dbReference>
<dbReference type="GO" id="GO:0008080">
    <property type="term" value="F:N-acetyltransferase activity"/>
    <property type="evidence" value="ECO:0007669"/>
    <property type="project" value="TreeGrafter"/>
</dbReference>
<dbReference type="Gene3D" id="3.30.559.10">
    <property type="entry name" value="Chloramphenicol acetyltransferase-like domain"/>
    <property type="match status" value="1"/>
</dbReference>
<dbReference type="Pfam" id="PF07247">
    <property type="entry name" value="AATase"/>
    <property type="match status" value="1"/>
</dbReference>
<accession>G9NHW7</accession>
<dbReference type="InterPro" id="IPR010828">
    <property type="entry name" value="Atf2/Sli1-like"/>
</dbReference>
<dbReference type="HOGENOM" id="CLU_024469_1_0_1"/>
<dbReference type="GeneID" id="25783042"/>
<reference evidence="1 2" key="1">
    <citation type="journal article" date="2011" name="Genome Biol.">
        <title>Comparative genome sequence analysis underscores mycoparasitism as the ancestral life style of Trichoderma.</title>
        <authorList>
            <person name="Kubicek C.P."/>
            <person name="Herrera-Estrella A."/>
            <person name="Seidl-Seiboth V."/>
            <person name="Martinez D.A."/>
            <person name="Druzhinina I.S."/>
            <person name="Thon M."/>
            <person name="Zeilinger S."/>
            <person name="Casas-Flores S."/>
            <person name="Horwitz B.A."/>
            <person name="Mukherjee P.K."/>
            <person name="Mukherjee M."/>
            <person name="Kredics L."/>
            <person name="Alcaraz L.D."/>
            <person name="Aerts A."/>
            <person name="Antal Z."/>
            <person name="Atanasova L."/>
            <person name="Cervantes-Badillo M.G."/>
            <person name="Challacombe J."/>
            <person name="Chertkov O."/>
            <person name="McCluskey K."/>
            <person name="Coulpier F."/>
            <person name="Deshpande N."/>
            <person name="von Doehren H."/>
            <person name="Ebbole D.J."/>
            <person name="Esquivel-Naranjo E.U."/>
            <person name="Fekete E."/>
            <person name="Flipphi M."/>
            <person name="Glaser F."/>
            <person name="Gomez-Rodriguez E.Y."/>
            <person name="Gruber S."/>
            <person name="Han C."/>
            <person name="Henrissat B."/>
            <person name="Hermosa R."/>
            <person name="Hernandez-Onate M."/>
            <person name="Karaffa L."/>
            <person name="Kosti I."/>
            <person name="Le Crom S."/>
            <person name="Lindquist E."/>
            <person name="Lucas S."/>
            <person name="Luebeck M."/>
            <person name="Luebeck P.S."/>
            <person name="Margeot A."/>
            <person name="Metz B."/>
            <person name="Misra M."/>
            <person name="Nevalainen H."/>
            <person name="Omann M."/>
            <person name="Packer N."/>
            <person name="Perrone G."/>
            <person name="Uresti-Rivera E.E."/>
            <person name="Salamov A."/>
            <person name="Schmoll M."/>
            <person name="Seiboth B."/>
            <person name="Shapiro H."/>
            <person name="Sukno S."/>
            <person name="Tamayo-Ramos J.A."/>
            <person name="Tisch D."/>
            <person name="Wiest A."/>
            <person name="Wilkinson H.H."/>
            <person name="Zhang M."/>
            <person name="Coutinho P.M."/>
            <person name="Kenerley C.M."/>
            <person name="Monte E."/>
            <person name="Baker S.E."/>
            <person name="Grigoriev I.V."/>
        </authorList>
    </citation>
    <scope>NUCLEOTIDE SEQUENCE [LARGE SCALE GENOMIC DNA]</scope>
    <source>
        <strain evidence="2">ATCC 20476 / IMI 206040</strain>
    </source>
</reference>
<dbReference type="RefSeq" id="XP_013947551.1">
    <property type="nucleotide sequence ID" value="XM_014092076.1"/>
</dbReference>
<name>G9NHW7_HYPAI</name>
<dbReference type="InterPro" id="IPR052058">
    <property type="entry name" value="Alcohol_O-acetyltransferase"/>
</dbReference>
<evidence type="ECO:0000313" key="2">
    <source>
        <dbReference type="Proteomes" id="UP000005426"/>
    </source>
</evidence>
<organism evidence="1 2">
    <name type="scientific">Hypocrea atroviridis (strain ATCC 20476 / IMI 206040)</name>
    <name type="common">Trichoderma atroviride</name>
    <dbReference type="NCBI Taxonomy" id="452589"/>
    <lineage>
        <taxon>Eukaryota</taxon>
        <taxon>Fungi</taxon>
        <taxon>Dikarya</taxon>
        <taxon>Ascomycota</taxon>
        <taxon>Pezizomycotina</taxon>
        <taxon>Sordariomycetes</taxon>
        <taxon>Hypocreomycetidae</taxon>
        <taxon>Hypocreales</taxon>
        <taxon>Hypocreaceae</taxon>
        <taxon>Trichoderma</taxon>
    </lineage>
</organism>
<dbReference type="InterPro" id="IPR023213">
    <property type="entry name" value="CAT-like_dom_sf"/>
</dbReference>
<dbReference type="STRING" id="452589.G9NHW7"/>
<dbReference type="KEGG" id="tatv:25783042"/>
<dbReference type="SUPFAM" id="SSF52777">
    <property type="entry name" value="CoA-dependent acyltransferases"/>
    <property type="match status" value="2"/>
</dbReference>
<comment type="caution">
    <text evidence="1">The sequence shown here is derived from an EMBL/GenBank/DDBJ whole genome shotgun (WGS) entry which is preliminary data.</text>
</comment>
<dbReference type="eggNOG" id="ENOG502RC91">
    <property type="taxonomic scope" value="Eukaryota"/>
</dbReference>
<dbReference type="AlphaFoldDB" id="G9NHW7"/>
<evidence type="ECO:0000313" key="1">
    <source>
        <dbReference type="EMBL" id="EHK49386.1"/>
    </source>
</evidence>
<dbReference type="OMA" id="DAGTWIG"/>
<protein>
    <submittedName>
        <fullName evidence="1">Uncharacterized protein</fullName>
    </submittedName>
</protein>
<proteinExistence type="predicted"/>
<keyword evidence="2" id="KW-1185">Reference proteome</keyword>
<dbReference type="OrthoDB" id="2150604at2759"/>
<dbReference type="PANTHER" id="PTHR28037:SF1">
    <property type="entry name" value="ALCOHOL O-ACETYLTRANSFERASE 1-RELATED"/>
    <property type="match status" value="1"/>
</dbReference>
<gene>
    <name evidence="1" type="ORF">TRIATDRAFT_314966</name>
</gene>